<evidence type="ECO:0000259" key="1">
    <source>
        <dbReference type="Pfam" id="PF01048"/>
    </source>
</evidence>
<dbReference type="EMBL" id="PGEX01000001">
    <property type="protein sequence ID" value="PJJ40721.1"/>
    <property type="molecule type" value="Genomic_DNA"/>
</dbReference>
<keyword evidence="2" id="KW-0378">Hydrolase</keyword>
<comment type="caution">
    <text evidence="2">The sequence shown here is derived from an EMBL/GenBank/DDBJ whole genome shotgun (WGS) entry which is preliminary data.</text>
</comment>
<dbReference type="Proteomes" id="UP000231134">
    <property type="component" value="Unassembled WGS sequence"/>
</dbReference>
<dbReference type="Gene3D" id="3.40.50.1580">
    <property type="entry name" value="Nucleoside phosphorylase domain"/>
    <property type="match status" value="1"/>
</dbReference>
<dbReference type="GO" id="GO:0009116">
    <property type="term" value="P:nucleoside metabolic process"/>
    <property type="evidence" value="ECO:0007669"/>
    <property type="project" value="InterPro"/>
</dbReference>
<dbReference type="InterPro" id="IPR000845">
    <property type="entry name" value="Nucleoside_phosphorylase_d"/>
</dbReference>
<dbReference type="SUPFAM" id="SSF53167">
    <property type="entry name" value="Purine and uridine phosphorylases"/>
    <property type="match status" value="1"/>
</dbReference>
<dbReference type="AlphaFoldDB" id="A0A2M9A4S9"/>
<dbReference type="GO" id="GO:0016787">
    <property type="term" value="F:hydrolase activity"/>
    <property type="evidence" value="ECO:0007669"/>
    <property type="project" value="UniProtKB-KW"/>
</dbReference>
<reference evidence="2 3" key="1">
    <citation type="submission" date="2017-11" db="EMBL/GenBank/DDBJ databases">
        <title>Animal gut microbial communities from fecal samples from Wisconsin, USA.</title>
        <authorList>
            <person name="Neumann A."/>
        </authorList>
    </citation>
    <scope>NUCLEOTIDE SEQUENCE [LARGE SCALE GENOMIC DNA]</scope>
    <source>
        <strain evidence="2 3">UWS3</strain>
    </source>
</reference>
<accession>A0A2M9A4S9</accession>
<sequence>MRKSKTLIAIPSPQEWKILYPKVPYSKTVEEPYAQNALFDVACVGIGIVNFVGNLTKLICTKSYSRVIIAGIAGALPFSGLQTADIVRVDEECTGDIGYWNKDKFQSYFPKPQIVKATPKKFAPKEIASLPGVRGMSVNTMTSSKQVLEYRAKFYGAKIEAMEGVAAFMLAQTLGIQIFEIRTVSNLTGDLDETRWNIEQSLLNLQSSVLNPIIEAVK</sequence>
<gene>
    <name evidence="2" type="ORF">BGX16_0660</name>
</gene>
<evidence type="ECO:0000313" key="3">
    <source>
        <dbReference type="Proteomes" id="UP000231134"/>
    </source>
</evidence>
<dbReference type="InterPro" id="IPR035994">
    <property type="entry name" value="Nucleoside_phosphorylase_sf"/>
</dbReference>
<dbReference type="OrthoDB" id="9812664at2"/>
<dbReference type="RefSeq" id="WP_100424777.1">
    <property type="nucleotide sequence ID" value="NZ_PGEX01000001.1"/>
</dbReference>
<keyword evidence="3" id="KW-1185">Reference proteome</keyword>
<name>A0A2M9A4S9_9BACT</name>
<dbReference type="Pfam" id="PF01048">
    <property type="entry name" value="PNP_UDP_1"/>
    <property type="match status" value="1"/>
</dbReference>
<protein>
    <submittedName>
        <fullName evidence="2">Futalosine hydrolase</fullName>
    </submittedName>
</protein>
<evidence type="ECO:0000313" key="2">
    <source>
        <dbReference type="EMBL" id="PJJ40721.1"/>
    </source>
</evidence>
<organism evidence="2 3">
    <name type="scientific">Hallerella succinigenes</name>
    <dbReference type="NCBI Taxonomy" id="1896222"/>
    <lineage>
        <taxon>Bacteria</taxon>
        <taxon>Pseudomonadati</taxon>
        <taxon>Fibrobacterota</taxon>
        <taxon>Fibrobacteria</taxon>
        <taxon>Fibrobacterales</taxon>
        <taxon>Fibrobacteraceae</taxon>
        <taxon>Hallerella</taxon>
    </lineage>
</organism>
<feature type="domain" description="Nucleoside phosphorylase" evidence="1">
    <location>
        <begin position="41"/>
        <end position="203"/>
    </location>
</feature>
<proteinExistence type="predicted"/>